<dbReference type="FunFam" id="3.30.200.20:FF:000432">
    <property type="entry name" value="LRR receptor-like serine/threonine-protein kinase EFR"/>
    <property type="match status" value="1"/>
</dbReference>
<evidence type="ECO:0000256" key="20">
    <source>
        <dbReference type="ARBA" id="ARBA00023180"/>
    </source>
</evidence>
<evidence type="ECO:0000256" key="26">
    <source>
        <dbReference type="PROSITE-ProRule" id="PRU10141"/>
    </source>
</evidence>
<comment type="caution">
    <text evidence="29">The sequence shown here is derived from an EMBL/GenBank/DDBJ whole genome shotgun (WGS) entry which is preliminary data.</text>
</comment>
<dbReference type="InterPro" id="IPR055414">
    <property type="entry name" value="LRR_R13L4/SHOC2-like"/>
</dbReference>
<dbReference type="GO" id="GO:0005524">
    <property type="term" value="F:ATP binding"/>
    <property type="evidence" value="ECO:0007669"/>
    <property type="project" value="UniProtKB-UniRule"/>
</dbReference>
<dbReference type="PANTHER" id="PTHR48056:SF89">
    <property type="entry name" value="OS06G0585982 PROTEIN"/>
    <property type="match status" value="1"/>
</dbReference>
<evidence type="ECO:0000313" key="29">
    <source>
        <dbReference type="EMBL" id="MQM00426.1"/>
    </source>
</evidence>
<dbReference type="InterPro" id="IPR003591">
    <property type="entry name" value="Leu-rich_rpt_typical-subtyp"/>
</dbReference>
<dbReference type="Gene3D" id="1.10.510.10">
    <property type="entry name" value="Transferase(Phosphotransferase) domain 1"/>
    <property type="match status" value="1"/>
</dbReference>
<dbReference type="EC" id="2.7.11.1" evidence="5"/>
<dbReference type="Gene3D" id="3.80.10.10">
    <property type="entry name" value="Ribonuclease Inhibitor"/>
    <property type="match status" value="4"/>
</dbReference>
<dbReference type="Pfam" id="PF23598">
    <property type="entry name" value="LRR_14"/>
    <property type="match status" value="1"/>
</dbReference>
<comment type="function">
    <text evidence="24">The processed protein kinase Xa21 chain released by protein cleavage after X.oryzae pv. oryzae protein Ax21 detection translocates into the nucleus where it can bind and regulate WRKY62, a transcription factor. Confers resistance to the bacterial pathogen X.oryzae pv. oryzae (Xoo).</text>
</comment>
<proteinExistence type="inferred from homology"/>
<evidence type="ECO:0000256" key="18">
    <source>
        <dbReference type="ARBA" id="ARBA00023136"/>
    </source>
</evidence>
<keyword evidence="17 27" id="KW-1133">Transmembrane helix</keyword>
<dbReference type="Pfam" id="PF00560">
    <property type="entry name" value="LRR_1"/>
    <property type="match status" value="6"/>
</dbReference>
<feature type="transmembrane region" description="Helical" evidence="27">
    <location>
        <begin position="692"/>
        <end position="716"/>
    </location>
</feature>
<comment type="similarity">
    <text evidence="4">Belongs to the protein kinase superfamily. Ser/Thr protein kinase family.</text>
</comment>
<dbReference type="PROSITE" id="PS00107">
    <property type="entry name" value="PROTEIN_KINASE_ATP"/>
    <property type="match status" value="1"/>
</dbReference>
<dbReference type="SUPFAM" id="SSF56112">
    <property type="entry name" value="Protein kinase-like (PK-like)"/>
    <property type="match status" value="1"/>
</dbReference>
<comment type="catalytic activity">
    <reaction evidence="22">
        <text>L-seryl-[protein] + ATP = O-phospho-L-seryl-[protein] + ADP + H(+)</text>
        <dbReference type="Rhea" id="RHEA:17989"/>
        <dbReference type="Rhea" id="RHEA-COMP:9863"/>
        <dbReference type="Rhea" id="RHEA-COMP:11604"/>
        <dbReference type="ChEBI" id="CHEBI:15378"/>
        <dbReference type="ChEBI" id="CHEBI:29999"/>
        <dbReference type="ChEBI" id="CHEBI:30616"/>
        <dbReference type="ChEBI" id="CHEBI:83421"/>
        <dbReference type="ChEBI" id="CHEBI:456216"/>
        <dbReference type="EC" id="2.7.11.1"/>
    </reaction>
</comment>
<dbReference type="SUPFAM" id="SSF52058">
    <property type="entry name" value="L domain-like"/>
    <property type="match status" value="2"/>
</dbReference>
<protein>
    <recommendedName>
        <fullName evidence="25">Receptor kinase-like protein Xa21</fullName>
        <ecNumber evidence="5">2.7.11.1</ecNumber>
    </recommendedName>
</protein>
<dbReference type="OrthoDB" id="676979at2759"/>
<evidence type="ECO:0000256" key="8">
    <source>
        <dbReference type="ARBA" id="ARBA00022553"/>
    </source>
</evidence>
<evidence type="ECO:0000256" key="22">
    <source>
        <dbReference type="ARBA" id="ARBA00048679"/>
    </source>
</evidence>
<dbReference type="Gene3D" id="3.30.200.20">
    <property type="entry name" value="Phosphorylase Kinase, domain 1"/>
    <property type="match status" value="1"/>
</dbReference>
<gene>
    <name evidence="29" type="ORF">Taro_033157</name>
</gene>
<dbReference type="EMBL" id="NMUH01002511">
    <property type="protein sequence ID" value="MQM00426.1"/>
    <property type="molecule type" value="Genomic_DNA"/>
</dbReference>
<dbReference type="InterPro" id="IPR008271">
    <property type="entry name" value="Ser/Thr_kinase_AS"/>
</dbReference>
<dbReference type="Pfam" id="PF13855">
    <property type="entry name" value="LRR_8"/>
    <property type="match status" value="1"/>
</dbReference>
<evidence type="ECO:0000256" key="2">
    <source>
        <dbReference type="ARBA" id="ARBA00004389"/>
    </source>
</evidence>
<evidence type="ECO:0000256" key="17">
    <source>
        <dbReference type="ARBA" id="ARBA00022989"/>
    </source>
</evidence>
<dbReference type="PROSITE" id="PS50011">
    <property type="entry name" value="PROTEIN_KINASE_DOM"/>
    <property type="match status" value="1"/>
</dbReference>
<evidence type="ECO:0000256" key="12">
    <source>
        <dbReference type="ARBA" id="ARBA00022729"/>
    </source>
</evidence>
<evidence type="ECO:0000256" key="3">
    <source>
        <dbReference type="ARBA" id="ARBA00004479"/>
    </source>
</evidence>
<keyword evidence="10" id="KW-0808">Transferase</keyword>
<evidence type="ECO:0000256" key="21">
    <source>
        <dbReference type="ARBA" id="ARBA00047899"/>
    </source>
</evidence>
<dbReference type="SMART" id="SM00220">
    <property type="entry name" value="S_TKc"/>
    <property type="match status" value="1"/>
</dbReference>
<dbReference type="AlphaFoldDB" id="A0A843VX16"/>
<dbReference type="GO" id="GO:0033612">
    <property type="term" value="F:receptor serine/threonine kinase binding"/>
    <property type="evidence" value="ECO:0007669"/>
    <property type="project" value="TreeGrafter"/>
</dbReference>
<feature type="domain" description="Protein kinase" evidence="28">
    <location>
        <begin position="752"/>
        <end position="1061"/>
    </location>
</feature>
<evidence type="ECO:0000256" key="5">
    <source>
        <dbReference type="ARBA" id="ARBA00012513"/>
    </source>
</evidence>
<keyword evidence="13" id="KW-0677">Repeat</keyword>
<evidence type="ECO:0000256" key="19">
    <source>
        <dbReference type="ARBA" id="ARBA00023170"/>
    </source>
</evidence>
<evidence type="ECO:0000256" key="25">
    <source>
        <dbReference type="ARBA" id="ARBA00072040"/>
    </source>
</evidence>
<evidence type="ECO:0000256" key="16">
    <source>
        <dbReference type="ARBA" id="ARBA00022840"/>
    </source>
</evidence>
<dbReference type="GO" id="GO:0004674">
    <property type="term" value="F:protein serine/threonine kinase activity"/>
    <property type="evidence" value="ECO:0007669"/>
    <property type="project" value="UniProtKB-KW"/>
</dbReference>
<evidence type="ECO:0000313" key="30">
    <source>
        <dbReference type="Proteomes" id="UP000652761"/>
    </source>
</evidence>
<keyword evidence="6" id="KW-1003">Cell membrane</keyword>
<accession>A0A843VX16</accession>
<dbReference type="GO" id="GO:0005886">
    <property type="term" value="C:plasma membrane"/>
    <property type="evidence" value="ECO:0007669"/>
    <property type="project" value="UniProtKB-SubCell"/>
</dbReference>
<dbReference type="InterPro" id="IPR013210">
    <property type="entry name" value="LRR_N_plant-typ"/>
</dbReference>
<name>A0A843VX16_COLES</name>
<evidence type="ECO:0000256" key="13">
    <source>
        <dbReference type="ARBA" id="ARBA00022737"/>
    </source>
</evidence>
<evidence type="ECO:0000256" key="15">
    <source>
        <dbReference type="ARBA" id="ARBA00022777"/>
    </source>
</evidence>
<dbReference type="InterPro" id="IPR017441">
    <property type="entry name" value="Protein_kinase_ATP_BS"/>
</dbReference>
<dbReference type="InterPro" id="IPR011009">
    <property type="entry name" value="Kinase-like_dom_sf"/>
</dbReference>
<dbReference type="InterPro" id="IPR001611">
    <property type="entry name" value="Leu-rich_rpt"/>
</dbReference>
<dbReference type="FunFam" id="1.10.510.10:FF:000358">
    <property type="entry name" value="Putative leucine-rich repeat receptor-like serine/threonine-protein kinase"/>
    <property type="match status" value="1"/>
</dbReference>
<sequence>MQQGFMGTCWCTACSLRLRRSWLLCPYAILLLYSTVLFSSPTSFQTVGAAAATVPSPSSTSPRGNETDRLFLLDFKDGVTGGGGGGPVGGALSSWNHSLHHCQWGGVACSRRHPGRVTELVLASATLTGSIPSSIANLTFLQWLDLSDNQLRGTIPPQLGAFRRLRYLNLSRNVLSSTVPSNLSNCMQLQLLDLDRNQLSGEIPASLSRLSNLFYLSIRSNQLTGAIPPSLGNLSSDAFRVLWLSENKLTGNIPSELGRLTNLQFLGLLMNGLSGTVPHSVYNLSNLNTISLYQNQLSGTLPPDLATTLPNLEVLNVGENMFQGEIPTSLSNASYLQEINFGNNSFKGTIPNNLGDLKYLTTFAAPYNQLEAREHRNWDFLTSLTNCTQLRFLSLASNHLRGELPTSIANLSADLQHLFLCGNQISGTIPTGIGNFRGLMRLCMRNNRFHGGIPPAIGKLRNLEGLSLINNQLSGEIPLELGNLTRLSYLQLDNNNLSGGIPKSFKRYQQIRYLQIAGNSVSGEIPGELMTTLLTLAVVDLSRNFLEGPLPSNIGNLINLRSLDLSGNRFSGDVPPSLGSCQSMVELYLRGNSLEGSIPPSLGGMKSIQRLDLSLNKFTGRIPKYLEDFEFLTYLNLSFNDFMGEVPKRGVFANATAVSLLGNKMVCGGTPVLRLPRCKSQVGKKRHSSKSLVIILSSVMGGILCLLLFVCFIIYLRWMRRSKRKGSNIPSTFETGHKFVSYHDLVKATDEFSQKNLIGRGSFGSVYKGVLEEEEIVAVKVLNTQRRGASKSFKSECEALRNIRHRNLVKIISVCSSIDFSGNDFRALVFEYFPNGSLEKWLHLGLEEVESRTLDFAQRLSIAVDVACALDYLHNHCHSPIVHCDLKPSNILLDCNMTAHVGDFGLARFVLRTSTENAENQSSTIGIKGSIGYVAPEYGLGNPVSTYGDVYSFGIMLLELFTGIRPVDDILKDGLSFQRFVEAALPKQAMSIIDPCLILQNSAVESSQDAPNNGDLSKARMCECFVSLMQIGLNCTKEAPRERLAMAGVMKEIQLIQRAYLI</sequence>
<dbReference type="InterPro" id="IPR000719">
    <property type="entry name" value="Prot_kinase_dom"/>
</dbReference>
<dbReference type="Proteomes" id="UP000652761">
    <property type="component" value="Unassembled WGS sequence"/>
</dbReference>
<feature type="binding site" evidence="26">
    <location>
        <position position="780"/>
    </location>
    <ligand>
        <name>ATP</name>
        <dbReference type="ChEBI" id="CHEBI:30616"/>
    </ligand>
</feature>
<comment type="function">
    <text evidence="23">Receptor kinase that detects X.oryzae pv. oryzae protein Ax21 to promote innate immunity. Following X.oryzae pv. oryzae protein Ax21 detection, undergoes cleavage, releasing the processed protein kinase Xa21 chain.</text>
</comment>
<evidence type="ECO:0000256" key="23">
    <source>
        <dbReference type="ARBA" id="ARBA00054320"/>
    </source>
</evidence>
<evidence type="ECO:0000256" key="7">
    <source>
        <dbReference type="ARBA" id="ARBA00022527"/>
    </source>
</evidence>
<dbReference type="GO" id="GO:0005789">
    <property type="term" value="C:endoplasmic reticulum membrane"/>
    <property type="evidence" value="ECO:0007669"/>
    <property type="project" value="UniProtKB-SubCell"/>
</dbReference>
<dbReference type="InterPro" id="IPR050647">
    <property type="entry name" value="Plant_LRR-RLKs"/>
</dbReference>
<keyword evidence="19" id="KW-0675">Receptor</keyword>
<dbReference type="Pfam" id="PF08263">
    <property type="entry name" value="LRRNT_2"/>
    <property type="match status" value="1"/>
</dbReference>
<evidence type="ECO:0000259" key="28">
    <source>
        <dbReference type="PROSITE" id="PS50011"/>
    </source>
</evidence>
<keyword evidence="11 27" id="KW-0812">Transmembrane</keyword>
<keyword evidence="16 26" id="KW-0067">ATP-binding</keyword>
<dbReference type="PANTHER" id="PTHR48056">
    <property type="entry name" value="LRR RECEPTOR-LIKE SERINE/THREONINE-PROTEIN KINASE-RELATED"/>
    <property type="match status" value="1"/>
</dbReference>
<evidence type="ECO:0000256" key="4">
    <source>
        <dbReference type="ARBA" id="ARBA00008684"/>
    </source>
</evidence>
<organism evidence="29 30">
    <name type="scientific">Colocasia esculenta</name>
    <name type="common">Wild taro</name>
    <name type="synonym">Arum esculentum</name>
    <dbReference type="NCBI Taxonomy" id="4460"/>
    <lineage>
        <taxon>Eukaryota</taxon>
        <taxon>Viridiplantae</taxon>
        <taxon>Streptophyta</taxon>
        <taxon>Embryophyta</taxon>
        <taxon>Tracheophyta</taxon>
        <taxon>Spermatophyta</taxon>
        <taxon>Magnoliopsida</taxon>
        <taxon>Liliopsida</taxon>
        <taxon>Araceae</taxon>
        <taxon>Aroideae</taxon>
        <taxon>Colocasieae</taxon>
        <taxon>Colocasia</taxon>
    </lineage>
</organism>
<evidence type="ECO:0000256" key="1">
    <source>
        <dbReference type="ARBA" id="ARBA00004162"/>
    </source>
</evidence>
<keyword evidence="7" id="KW-0723">Serine/threonine-protein kinase</keyword>
<evidence type="ECO:0000256" key="10">
    <source>
        <dbReference type="ARBA" id="ARBA00022679"/>
    </source>
</evidence>
<dbReference type="SMART" id="SM00369">
    <property type="entry name" value="LRR_TYP"/>
    <property type="match status" value="7"/>
</dbReference>
<dbReference type="CDD" id="cd14066">
    <property type="entry name" value="STKc_IRAK"/>
    <property type="match status" value="1"/>
</dbReference>
<dbReference type="FunFam" id="3.80.10.10:FF:000095">
    <property type="entry name" value="LRR receptor-like serine/threonine-protein kinase GSO1"/>
    <property type="match status" value="1"/>
</dbReference>
<evidence type="ECO:0000256" key="6">
    <source>
        <dbReference type="ARBA" id="ARBA00022475"/>
    </source>
</evidence>
<comment type="subcellular location">
    <subcellularLocation>
        <location evidence="1">Cell membrane</location>
        <topology evidence="1">Single-pass membrane protein</topology>
    </subcellularLocation>
    <subcellularLocation>
        <location evidence="2">Endoplasmic reticulum membrane</location>
        <topology evidence="2">Single-pass membrane protein</topology>
    </subcellularLocation>
    <subcellularLocation>
        <location evidence="3">Membrane</location>
        <topology evidence="3">Single-pass type I membrane protein</topology>
    </subcellularLocation>
</comment>
<evidence type="ECO:0000256" key="27">
    <source>
        <dbReference type="SAM" id="Phobius"/>
    </source>
</evidence>
<keyword evidence="20" id="KW-0325">Glycoprotein</keyword>
<keyword evidence="8" id="KW-0597">Phosphoprotein</keyword>
<dbReference type="PROSITE" id="PS00108">
    <property type="entry name" value="PROTEIN_KINASE_ST"/>
    <property type="match status" value="1"/>
</dbReference>
<keyword evidence="15" id="KW-0418">Kinase</keyword>
<evidence type="ECO:0000256" key="11">
    <source>
        <dbReference type="ARBA" id="ARBA00022692"/>
    </source>
</evidence>
<keyword evidence="18 27" id="KW-0472">Membrane</keyword>
<reference evidence="29" key="1">
    <citation type="submission" date="2017-07" db="EMBL/GenBank/DDBJ databases">
        <title>Taro Niue Genome Assembly and Annotation.</title>
        <authorList>
            <person name="Atibalentja N."/>
            <person name="Keating K."/>
            <person name="Fields C.J."/>
        </authorList>
    </citation>
    <scope>NUCLEOTIDE SEQUENCE</scope>
    <source>
        <strain evidence="29">Niue_2</strain>
        <tissue evidence="29">Leaf</tissue>
    </source>
</reference>
<evidence type="ECO:0000256" key="9">
    <source>
        <dbReference type="ARBA" id="ARBA00022614"/>
    </source>
</evidence>
<keyword evidence="14 26" id="KW-0547">Nucleotide-binding</keyword>
<keyword evidence="9" id="KW-0433">Leucine-rich repeat</keyword>
<keyword evidence="30" id="KW-1185">Reference proteome</keyword>
<dbReference type="InterPro" id="IPR032675">
    <property type="entry name" value="LRR_dom_sf"/>
</dbReference>
<keyword evidence="12" id="KW-0732">Signal</keyword>
<dbReference type="Pfam" id="PF00069">
    <property type="entry name" value="Pkinase"/>
    <property type="match status" value="1"/>
</dbReference>
<comment type="catalytic activity">
    <reaction evidence="21">
        <text>L-threonyl-[protein] + ATP = O-phospho-L-threonyl-[protein] + ADP + H(+)</text>
        <dbReference type="Rhea" id="RHEA:46608"/>
        <dbReference type="Rhea" id="RHEA-COMP:11060"/>
        <dbReference type="Rhea" id="RHEA-COMP:11605"/>
        <dbReference type="ChEBI" id="CHEBI:15378"/>
        <dbReference type="ChEBI" id="CHEBI:30013"/>
        <dbReference type="ChEBI" id="CHEBI:30616"/>
        <dbReference type="ChEBI" id="CHEBI:61977"/>
        <dbReference type="ChEBI" id="CHEBI:456216"/>
        <dbReference type="EC" id="2.7.11.1"/>
    </reaction>
</comment>
<evidence type="ECO:0000256" key="24">
    <source>
        <dbReference type="ARBA" id="ARBA00056628"/>
    </source>
</evidence>
<evidence type="ECO:0000256" key="14">
    <source>
        <dbReference type="ARBA" id="ARBA00022741"/>
    </source>
</evidence>
<dbReference type="FunFam" id="3.80.10.10:FF:000288">
    <property type="entry name" value="LRR receptor-like serine/threonine-protein kinase EFR"/>
    <property type="match status" value="1"/>
</dbReference>